<dbReference type="AlphaFoldDB" id="A0A0A8XTK1"/>
<reference evidence="1" key="2">
    <citation type="journal article" date="2015" name="Data Brief">
        <title>Shoot transcriptome of the giant reed, Arundo donax.</title>
        <authorList>
            <person name="Barrero R.A."/>
            <person name="Guerrero F.D."/>
            <person name="Moolhuijzen P."/>
            <person name="Goolsby J.A."/>
            <person name="Tidwell J."/>
            <person name="Bellgard S.E."/>
            <person name="Bellgard M.I."/>
        </authorList>
    </citation>
    <scope>NUCLEOTIDE SEQUENCE</scope>
    <source>
        <tissue evidence="1">Shoot tissue taken approximately 20 cm above the soil surface</tissue>
    </source>
</reference>
<accession>A0A0A8XTK1</accession>
<sequence>MIVLFCSGSALSLLIFLRNSRRSFSTRRTLLQFLQIHFNTSRIQLKKPTLKTGSASFR</sequence>
<dbReference type="EMBL" id="GBRH01282853">
    <property type="protein sequence ID" value="JAD15042.1"/>
    <property type="molecule type" value="Transcribed_RNA"/>
</dbReference>
<name>A0A0A8XTK1_ARUDO</name>
<evidence type="ECO:0000313" key="1">
    <source>
        <dbReference type="EMBL" id="JAD15042.1"/>
    </source>
</evidence>
<organism evidence="1">
    <name type="scientific">Arundo donax</name>
    <name type="common">Giant reed</name>
    <name type="synonym">Donax arundinaceus</name>
    <dbReference type="NCBI Taxonomy" id="35708"/>
    <lineage>
        <taxon>Eukaryota</taxon>
        <taxon>Viridiplantae</taxon>
        <taxon>Streptophyta</taxon>
        <taxon>Embryophyta</taxon>
        <taxon>Tracheophyta</taxon>
        <taxon>Spermatophyta</taxon>
        <taxon>Magnoliopsida</taxon>
        <taxon>Liliopsida</taxon>
        <taxon>Poales</taxon>
        <taxon>Poaceae</taxon>
        <taxon>PACMAD clade</taxon>
        <taxon>Arundinoideae</taxon>
        <taxon>Arundineae</taxon>
        <taxon>Arundo</taxon>
    </lineage>
</organism>
<protein>
    <submittedName>
        <fullName evidence="1">Uncharacterized protein</fullName>
    </submittedName>
</protein>
<proteinExistence type="predicted"/>
<reference evidence="1" key="1">
    <citation type="submission" date="2014-09" db="EMBL/GenBank/DDBJ databases">
        <authorList>
            <person name="Magalhaes I.L.F."/>
            <person name="Oliveira U."/>
            <person name="Santos F.R."/>
            <person name="Vidigal T.H.D.A."/>
            <person name="Brescovit A.D."/>
            <person name="Santos A.J."/>
        </authorList>
    </citation>
    <scope>NUCLEOTIDE SEQUENCE</scope>
    <source>
        <tissue evidence="1">Shoot tissue taken approximately 20 cm above the soil surface</tissue>
    </source>
</reference>